<feature type="disulfide bond" evidence="7">
    <location>
        <begin position="734"/>
        <end position="752"/>
    </location>
</feature>
<reference evidence="11 12" key="1">
    <citation type="submission" date="2024-02" db="EMBL/GenBank/DDBJ databases">
        <authorList>
            <person name="Daric V."/>
            <person name="Darras S."/>
        </authorList>
    </citation>
    <scope>NUCLEOTIDE SEQUENCE [LARGE SCALE GENOMIC DNA]</scope>
</reference>
<protein>
    <recommendedName>
        <fullName evidence="10">G-protein coupled receptors family 1 profile domain-containing protein</fullName>
    </recommendedName>
</protein>
<organism evidence="11 12">
    <name type="scientific">Clavelina lepadiformis</name>
    <name type="common">Light-bulb sea squirt</name>
    <name type="synonym">Ascidia lepadiformis</name>
    <dbReference type="NCBI Taxonomy" id="159417"/>
    <lineage>
        <taxon>Eukaryota</taxon>
        <taxon>Metazoa</taxon>
        <taxon>Chordata</taxon>
        <taxon>Tunicata</taxon>
        <taxon>Ascidiacea</taxon>
        <taxon>Aplousobranchia</taxon>
        <taxon>Clavelinidae</taxon>
        <taxon>Clavelina</taxon>
    </lineage>
</organism>
<keyword evidence="2 8" id="KW-0812">Transmembrane</keyword>
<feature type="disulfide bond" evidence="7">
    <location>
        <begin position="296"/>
        <end position="311"/>
    </location>
</feature>
<keyword evidence="3" id="KW-0677">Repeat</keyword>
<evidence type="ECO:0000256" key="9">
    <source>
        <dbReference type="SAM" id="SignalP"/>
    </source>
</evidence>
<feature type="transmembrane region" description="Helical" evidence="8">
    <location>
        <begin position="1262"/>
        <end position="1283"/>
    </location>
</feature>
<feature type="transmembrane region" description="Helical" evidence="8">
    <location>
        <begin position="985"/>
        <end position="1007"/>
    </location>
</feature>
<feature type="transmembrane region" description="Helical" evidence="8">
    <location>
        <begin position="1235"/>
        <end position="1256"/>
    </location>
</feature>
<feature type="disulfide bond" evidence="7">
    <location>
        <begin position="213"/>
        <end position="228"/>
    </location>
</feature>
<dbReference type="SUPFAM" id="SSF57424">
    <property type="entry name" value="LDL receptor-like module"/>
    <property type="match status" value="7"/>
</dbReference>
<evidence type="ECO:0000256" key="1">
    <source>
        <dbReference type="ARBA" id="ARBA00004167"/>
    </source>
</evidence>
<dbReference type="InterPro" id="IPR050685">
    <property type="entry name" value="LDLR"/>
</dbReference>
<comment type="subcellular location">
    <subcellularLocation>
        <location evidence="1">Membrane</location>
        <topology evidence="1">Single-pass membrane protein</topology>
    </subcellularLocation>
</comment>
<feature type="transmembrane region" description="Helical" evidence="8">
    <location>
        <begin position="1027"/>
        <end position="1053"/>
    </location>
</feature>
<keyword evidence="9" id="KW-0732">Signal</keyword>
<dbReference type="PANTHER" id="PTHR24270">
    <property type="entry name" value="LOW-DENSITY LIPOPROTEIN RECEPTOR-RELATED"/>
    <property type="match status" value="1"/>
</dbReference>
<evidence type="ECO:0000259" key="10">
    <source>
        <dbReference type="PROSITE" id="PS50262"/>
    </source>
</evidence>
<dbReference type="EMBL" id="CAWYQH010000152">
    <property type="protein sequence ID" value="CAK8696245.1"/>
    <property type="molecule type" value="Genomic_DNA"/>
</dbReference>
<keyword evidence="12" id="KW-1185">Reference proteome</keyword>
<feature type="chain" id="PRO_5045351666" description="G-protein coupled receptors family 1 profile domain-containing protein" evidence="9">
    <location>
        <begin position="27"/>
        <end position="1333"/>
    </location>
</feature>
<feature type="disulfide bond" evidence="7">
    <location>
        <begin position="71"/>
        <end position="86"/>
    </location>
</feature>
<feature type="disulfide bond" evidence="7">
    <location>
        <begin position="117"/>
        <end position="132"/>
    </location>
</feature>
<accession>A0ABP0GWY0</accession>
<evidence type="ECO:0000256" key="7">
    <source>
        <dbReference type="PROSITE-ProRule" id="PRU00124"/>
    </source>
</evidence>
<gene>
    <name evidence="11" type="ORF">CVLEPA_LOCUS29416</name>
</gene>
<feature type="transmembrane region" description="Helical" evidence="8">
    <location>
        <begin position="943"/>
        <end position="965"/>
    </location>
</feature>
<evidence type="ECO:0000313" key="12">
    <source>
        <dbReference type="Proteomes" id="UP001642483"/>
    </source>
</evidence>
<feature type="signal peptide" evidence="9">
    <location>
        <begin position="1"/>
        <end position="26"/>
    </location>
</feature>
<dbReference type="PROSITE" id="PS50262">
    <property type="entry name" value="G_PROTEIN_RECEP_F1_2"/>
    <property type="match status" value="1"/>
</dbReference>
<feature type="disulfide bond" evidence="7">
    <location>
        <begin position="424"/>
        <end position="439"/>
    </location>
</feature>
<dbReference type="CDD" id="cd00112">
    <property type="entry name" value="LDLa"/>
    <property type="match status" value="8"/>
</dbReference>
<dbReference type="InterPro" id="IPR002172">
    <property type="entry name" value="LDrepeatLR_classA_rpt"/>
</dbReference>
<dbReference type="InterPro" id="IPR000276">
    <property type="entry name" value="GPCR_Rhodpsn"/>
</dbReference>
<dbReference type="Gene3D" id="4.10.400.10">
    <property type="entry name" value="Low-density Lipoprotein Receptor"/>
    <property type="match status" value="10"/>
</dbReference>
<dbReference type="PROSITE" id="PS50068">
    <property type="entry name" value="LDLRA_2"/>
    <property type="match status" value="14"/>
</dbReference>
<evidence type="ECO:0000256" key="5">
    <source>
        <dbReference type="ARBA" id="ARBA00023136"/>
    </source>
</evidence>
<evidence type="ECO:0000256" key="2">
    <source>
        <dbReference type="ARBA" id="ARBA00022692"/>
    </source>
</evidence>
<keyword evidence="5 8" id="KW-0472">Membrane</keyword>
<feature type="transmembrane region" description="Helical" evidence="8">
    <location>
        <begin position="1186"/>
        <end position="1208"/>
    </location>
</feature>
<dbReference type="Pfam" id="PF00001">
    <property type="entry name" value="7tm_1"/>
    <property type="match status" value="1"/>
</dbReference>
<comment type="caution">
    <text evidence="7">Lacks conserved residue(s) required for the propagation of feature annotation.</text>
</comment>
<evidence type="ECO:0000313" key="11">
    <source>
        <dbReference type="EMBL" id="CAK8696245.1"/>
    </source>
</evidence>
<dbReference type="Pfam" id="PF00057">
    <property type="entry name" value="Ldl_recept_a"/>
    <property type="match status" value="6"/>
</dbReference>
<dbReference type="InterPro" id="IPR036055">
    <property type="entry name" value="LDL_receptor-like_sf"/>
</dbReference>
<evidence type="ECO:0000256" key="6">
    <source>
        <dbReference type="ARBA" id="ARBA00023157"/>
    </source>
</evidence>
<feature type="disulfide bond" evidence="7">
    <location>
        <begin position="378"/>
        <end position="393"/>
    </location>
</feature>
<feature type="disulfide bond" evidence="7">
    <location>
        <begin position="692"/>
        <end position="707"/>
    </location>
</feature>
<feature type="transmembrane region" description="Helical" evidence="8">
    <location>
        <begin position="1073"/>
        <end position="1093"/>
    </location>
</feature>
<dbReference type="PRINTS" id="PR00261">
    <property type="entry name" value="LDLRECEPTOR"/>
</dbReference>
<feature type="disulfide bond" evidence="7">
    <location>
        <begin position="746"/>
        <end position="761"/>
    </location>
</feature>
<name>A0ABP0GWY0_CLALP</name>
<evidence type="ECO:0000256" key="4">
    <source>
        <dbReference type="ARBA" id="ARBA00022989"/>
    </source>
</evidence>
<keyword evidence="4 8" id="KW-1133">Transmembrane helix</keyword>
<comment type="caution">
    <text evidence="11">The sequence shown here is derived from an EMBL/GenBank/DDBJ whole genome shotgun (WGS) entry which is preliminary data.</text>
</comment>
<feature type="domain" description="G-protein coupled receptors family 1 profile" evidence="10">
    <location>
        <begin position="959"/>
        <end position="1283"/>
    </location>
</feature>
<evidence type="ECO:0000256" key="3">
    <source>
        <dbReference type="ARBA" id="ARBA00022737"/>
    </source>
</evidence>
<dbReference type="SMART" id="SM00192">
    <property type="entry name" value="LDLa"/>
    <property type="match status" value="16"/>
</dbReference>
<dbReference type="Gene3D" id="1.20.1070.10">
    <property type="entry name" value="Rhodopsin 7-helix transmembrane proteins"/>
    <property type="match status" value="1"/>
</dbReference>
<keyword evidence="6 7" id="KW-1015">Disulfide bond</keyword>
<dbReference type="SUPFAM" id="SSF81321">
    <property type="entry name" value="Family A G protein-coupled receptor-like"/>
    <property type="match status" value="1"/>
</dbReference>
<feature type="disulfide bond" evidence="7">
    <location>
        <begin position="166"/>
        <end position="181"/>
    </location>
</feature>
<proteinExistence type="predicted"/>
<feature type="disulfide bond" evidence="7">
    <location>
        <begin position="252"/>
        <end position="267"/>
    </location>
</feature>
<evidence type="ECO:0000256" key="8">
    <source>
        <dbReference type="SAM" id="Phobius"/>
    </source>
</evidence>
<dbReference type="InterPro" id="IPR017452">
    <property type="entry name" value="GPCR_Rhodpsn_7TM"/>
</dbReference>
<feature type="disulfide bond" evidence="7">
    <location>
        <begin position="473"/>
        <end position="488"/>
    </location>
</feature>
<dbReference type="Proteomes" id="UP001642483">
    <property type="component" value="Unassembled WGS sequence"/>
</dbReference>
<feature type="disulfide bond" evidence="7">
    <location>
        <begin position="366"/>
        <end position="384"/>
    </location>
</feature>
<sequence>MQFIKLILTLLHLSSLVVLKVKTVISADAYYCKLNNFKCEEPSSFRCGCKWKQQSIRDKVDDNCIPYRWTCDGENDCLDGSDEADCDCEEGFYKCGCDLNDPNCKKGRGCIRLSSVCDGKRDCTDGSDENQCSCKMTEYKCGCPGLMPDCYNSSHALGCVEKTARCDGCKDCADGSDEKFCTCKYSSDFQCGCNHTAMQCENGTKCISHRRMCNGVKDCNDGSDEIGCSECGVDKFCCDSDCTKCIAQELICNGVADCFDGKDEDNCCTEKTLTCDNRQNVGKRLMPKLIPSSLQCNGENNCDDWSDELNCTYNDLFKCNCHRGDKIICENTELVAIDKTWVCDGHFDCPDKSDEFQNCTQNFFKCDSGDLVHIDDVCDGDNDCKDWSDERGCNCSVDKFQCACYSGNITCNKFRGCISSKRVCNGYNDCGDWSDEKNCICPKSRPVPCDCYKNNMTCDATSNKGCYRSRQRCDGKSECPDYSDEFTCDCADDEVRCGCILPKPGVCLRQGACIKKEQISDGVNDCWDASDELCNVTIQMCDGQQRKVYVCSSMDSCFYTPECDNATCTMSNSTICQNGDCNDHKSSLVCSSISNVTSKSCETVVQCFNGQAIMASSFCDRKVDCPGDEIVREPGFKCVTQSLFGDCILPQENLYDSVAQCTDKSDLCFQNNSFTCFRCLDGRLIISRSQVCNGIVDCYDLSDECLCEDQTACGEILGKTWQSGQNCSMNEMPCNGTCVSISAVLCNHKIDCLDGIDEKYCDVMGVSDEIFEVITCENKWGQVNARKCNGIPECRNLEDECDSCFPKAAFCNDTCHNLLPIGDRYCNGRADEAYMFLNRTDCEKGFDEKSCPERFYCSGGVPLSVGKTKECNGMKDCLDGSDEHIDTKKCKYRFYCEKSNTTVSIHFTEAGDGKEDCPDGSDECPTAFQANAFSSQKEMISGYPLQIIIWVMATFAISGNIFFIAHTIKQLAFSTNLSALARCNYVLLLNLGLADLLMGVYLLIIAIKSVEYSGKYCEYDKIWRSSFLCASAGSLGIIASEASVLMLVLLTSFRITSVLKPFKTTFREHLKRYLTLALASWILAILLATIPLFEFISRYFASSVWFPNVILSTDVVTREHLTNLVERLCFFHGNSGFDTSDLLSVLAYLSKRFPDSPPKAVFGYYSDNPVCLPRFFVSHGEAAWEYSVFMITLNFASFIYIAIGYVVLYRKSTAQFISAEAAQQSLALQRKVARLIVTDFACWVPICLMAYIQLAGINLNPIAYVISAVVLLPINSVLNPILYSPVVESAIKKLFCSNNKSNRNDSFKFVTVSNRPDVPNVNNNNEAKSNNAL</sequence>